<protein>
    <submittedName>
        <fullName evidence="1">DUF2917 domain-containing protein</fullName>
    </submittedName>
</protein>
<dbReference type="EMBL" id="SACT01000002">
    <property type="protein sequence ID" value="RVT52616.1"/>
    <property type="molecule type" value="Genomic_DNA"/>
</dbReference>
<proteinExistence type="predicted"/>
<keyword evidence="2" id="KW-1185">Reference proteome</keyword>
<reference evidence="1 2" key="1">
    <citation type="submission" date="2019-01" db="EMBL/GenBank/DDBJ databases">
        <authorList>
            <person name="Chen W.-M."/>
        </authorList>
    </citation>
    <scope>NUCLEOTIDE SEQUENCE [LARGE SCALE GENOMIC DNA]</scope>
    <source>
        <strain evidence="1 2">ICH-3</strain>
    </source>
</reference>
<gene>
    <name evidence="1" type="ORF">ENE75_09315</name>
</gene>
<dbReference type="InterPro" id="IPR021317">
    <property type="entry name" value="DUF2917"/>
</dbReference>
<evidence type="ECO:0000313" key="1">
    <source>
        <dbReference type="EMBL" id="RVT52616.1"/>
    </source>
</evidence>
<dbReference type="AlphaFoldDB" id="A0A437JY78"/>
<evidence type="ECO:0000313" key="2">
    <source>
        <dbReference type="Proteomes" id="UP000288178"/>
    </source>
</evidence>
<organism evidence="1 2">
    <name type="scientific">Rubrivivax albus</name>
    <dbReference type="NCBI Taxonomy" id="2499835"/>
    <lineage>
        <taxon>Bacteria</taxon>
        <taxon>Pseudomonadati</taxon>
        <taxon>Pseudomonadota</taxon>
        <taxon>Betaproteobacteria</taxon>
        <taxon>Burkholderiales</taxon>
        <taxon>Sphaerotilaceae</taxon>
        <taxon>Rubrivivax</taxon>
    </lineage>
</organism>
<sequence length="123" mass="13709">MQCQQPGHECAGCMEKPMAPISEIVRTVHLEHDQMLILEDLRTGRVRVLHGGVWLTEPGETRDHFLQPGDALPVRSAGALVQAQGPTQVELTRLGRRPRAAWWPRLRALAARWHLGPVPDTCA</sequence>
<name>A0A437JY78_9BURK</name>
<dbReference type="Proteomes" id="UP000288178">
    <property type="component" value="Unassembled WGS sequence"/>
</dbReference>
<accession>A0A437JY78</accession>
<dbReference type="Pfam" id="PF11142">
    <property type="entry name" value="DUF2917"/>
    <property type="match status" value="1"/>
</dbReference>
<comment type="caution">
    <text evidence="1">The sequence shown here is derived from an EMBL/GenBank/DDBJ whole genome shotgun (WGS) entry which is preliminary data.</text>
</comment>